<feature type="transmembrane region" description="Helical" evidence="1">
    <location>
        <begin position="175"/>
        <end position="197"/>
    </location>
</feature>
<proteinExistence type="predicted"/>
<dbReference type="EMBL" id="FOSR01000013">
    <property type="protein sequence ID" value="SFL06385.1"/>
    <property type="molecule type" value="Genomic_DNA"/>
</dbReference>
<feature type="transmembrane region" description="Helical" evidence="1">
    <location>
        <begin position="244"/>
        <end position="265"/>
    </location>
</feature>
<protein>
    <recommendedName>
        <fullName evidence="4">EamA/RhaT family transporter</fullName>
    </recommendedName>
</protein>
<organism evidence="2 3">
    <name type="scientific">Rhodanobacter glycinis</name>
    <dbReference type="NCBI Taxonomy" id="582702"/>
    <lineage>
        <taxon>Bacteria</taxon>
        <taxon>Pseudomonadati</taxon>
        <taxon>Pseudomonadota</taxon>
        <taxon>Gammaproteobacteria</taxon>
        <taxon>Lysobacterales</taxon>
        <taxon>Rhodanobacteraceae</taxon>
        <taxon>Rhodanobacter</taxon>
    </lineage>
</organism>
<sequence>MVYVWLSVLCSVLVSVLLKLARRFGIDIGQAVAWNYAVASVLTTLMLRPSLAPLQQSGVPWLALVGLGVLLPTIFLALGASVRHAGIVRSDAAQRLSLLISLLAAFVLFGEKLDALKAAGCVLGLLAMAGMVWRAERGAATNVLLADGMPRWSYPLLVFVGFGVIDILLKRVAAAGLALGTSLQAMFALALLVAFAIEITRCLRGRARFTARSLAGGVLLGLLNFGNILFYLHAHRALPHDPALVFASMNLGAVVLGALVGLWLFRERLSRLNLAALGLALLAVALLTHGWEVAAH</sequence>
<feature type="transmembrane region" description="Helical" evidence="1">
    <location>
        <begin position="152"/>
        <end position="169"/>
    </location>
</feature>
<feature type="transmembrane region" description="Helical" evidence="1">
    <location>
        <begin position="92"/>
        <end position="109"/>
    </location>
</feature>
<dbReference type="SUPFAM" id="SSF103481">
    <property type="entry name" value="Multidrug resistance efflux transporter EmrE"/>
    <property type="match status" value="2"/>
</dbReference>
<feature type="transmembrane region" description="Helical" evidence="1">
    <location>
        <begin position="6"/>
        <end position="21"/>
    </location>
</feature>
<name>A0A1I4EKW9_9GAMM</name>
<feature type="transmembrane region" description="Helical" evidence="1">
    <location>
        <begin position="272"/>
        <end position="291"/>
    </location>
</feature>
<reference evidence="3" key="1">
    <citation type="submission" date="2016-10" db="EMBL/GenBank/DDBJ databases">
        <authorList>
            <person name="Varghese N."/>
            <person name="Submissions S."/>
        </authorList>
    </citation>
    <scope>NUCLEOTIDE SEQUENCE [LARGE SCALE GENOMIC DNA]</scope>
    <source>
        <strain evidence="3">MO64</strain>
    </source>
</reference>
<accession>A0A1I4EKW9</accession>
<keyword evidence="3" id="KW-1185">Reference proteome</keyword>
<feature type="transmembrane region" description="Helical" evidence="1">
    <location>
        <begin position="209"/>
        <end position="232"/>
    </location>
</feature>
<dbReference type="InterPro" id="IPR037185">
    <property type="entry name" value="EmrE-like"/>
</dbReference>
<feature type="transmembrane region" description="Helical" evidence="1">
    <location>
        <begin position="33"/>
        <end position="52"/>
    </location>
</feature>
<feature type="transmembrane region" description="Helical" evidence="1">
    <location>
        <begin position="58"/>
        <end position="80"/>
    </location>
</feature>
<gene>
    <name evidence="2" type="ORF">SAMN05192579_11323</name>
</gene>
<dbReference type="Proteomes" id="UP000198725">
    <property type="component" value="Unassembled WGS sequence"/>
</dbReference>
<evidence type="ECO:0008006" key="4">
    <source>
        <dbReference type="Google" id="ProtNLM"/>
    </source>
</evidence>
<keyword evidence="1" id="KW-0812">Transmembrane</keyword>
<dbReference type="RefSeq" id="WP_092704595.1">
    <property type="nucleotide sequence ID" value="NZ_FOSR01000013.1"/>
</dbReference>
<dbReference type="AlphaFoldDB" id="A0A1I4EKW9"/>
<keyword evidence="1" id="KW-0472">Membrane</keyword>
<evidence type="ECO:0000313" key="2">
    <source>
        <dbReference type="EMBL" id="SFL06385.1"/>
    </source>
</evidence>
<evidence type="ECO:0000313" key="3">
    <source>
        <dbReference type="Proteomes" id="UP000198725"/>
    </source>
</evidence>
<evidence type="ECO:0000256" key="1">
    <source>
        <dbReference type="SAM" id="Phobius"/>
    </source>
</evidence>
<feature type="transmembrane region" description="Helical" evidence="1">
    <location>
        <begin position="115"/>
        <end position="132"/>
    </location>
</feature>
<keyword evidence="1" id="KW-1133">Transmembrane helix</keyword>